<protein>
    <recommendedName>
        <fullName evidence="5">RING-type domain-containing protein</fullName>
    </recommendedName>
</protein>
<keyword evidence="7" id="KW-1185">Reference proteome</keyword>
<dbReference type="InterPro" id="IPR022557">
    <property type="entry name" value="SARA-like_C"/>
</dbReference>
<dbReference type="PANTHER" id="PTHR46319">
    <property type="entry name" value="ZINC FINGER FYVE DOMAIN-CONTAINING PROTEIN"/>
    <property type="match status" value="1"/>
</dbReference>
<dbReference type="SUPFAM" id="SSF46934">
    <property type="entry name" value="UBA-like"/>
    <property type="match status" value="1"/>
</dbReference>
<reference evidence="6" key="1">
    <citation type="submission" date="2009-08" db="EMBL/GenBank/DDBJ databases">
        <title>Annotation of Salpingoeca rosetta.</title>
        <authorList>
            <consortium name="The Broad Institute Genome Sequencing Platform"/>
            <person name="Russ C."/>
            <person name="Cuomo C."/>
            <person name="Burger G."/>
            <person name="Gray M.W."/>
            <person name="Holland P.W.H."/>
            <person name="King N."/>
            <person name="Lang F.B.F."/>
            <person name="Roger A.J."/>
            <person name="Ruiz-Trillo I."/>
            <person name="Young S.K."/>
            <person name="Zeng Q."/>
            <person name="Gargeya S."/>
            <person name="Alvarado L."/>
            <person name="Berlin A."/>
            <person name="Chapman S.B."/>
            <person name="Chen Z."/>
            <person name="Freedman E."/>
            <person name="Gellesch M."/>
            <person name="Goldberg J."/>
            <person name="Griggs A."/>
            <person name="Gujja S."/>
            <person name="Heilman E."/>
            <person name="Heiman D."/>
            <person name="Howarth C."/>
            <person name="Mehta T."/>
            <person name="Neiman D."/>
            <person name="Pearson M."/>
            <person name="Roberts A."/>
            <person name="Saif S."/>
            <person name="Shea T."/>
            <person name="Shenoy N."/>
            <person name="Sisk P."/>
            <person name="Stolte C."/>
            <person name="Sykes S."/>
            <person name="White J."/>
            <person name="Yandava C."/>
            <person name="Haas B."/>
            <person name="Nusbaum C."/>
            <person name="Birren B."/>
        </authorList>
    </citation>
    <scope>NUCLEOTIDE SEQUENCE [LARGE SCALE GENOMIC DNA]</scope>
    <source>
        <strain evidence="6">ATCC 50818</strain>
    </source>
</reference>
<dbReference type="Pfam" id="PF00097">
    <property type="entry name" value="zf-C3HC4"/>
    <property type="match status" value="1"/>
</dbReference>
<evidence type="ECO:0000256" key="4">
    <source>
        <dbReference type="PROSITE-ProRule" id="PRU00175"/>
    </source>
</evidence>
<dbReference type="GO" id="GO:0008270">
    <property type="term" value="F:zinc ion binding"/>
    <property type="evidence" value="ECO:0007669"/>
    <property type="project" value="UniProtKB-KW"/>
</dbReference>
<dbReference type="EMBL" id="GL832956">
    <property type="protein sequence ID" value="EGD76360.1"/>
    <property type="molecule type" value="Genomic_DNA"/>
</dbReference>
<keyword evidence="3" id="KW-0862">Zinc</keyword>
<dbReference type="SUPFAM" id="SSF57850">
    <property type="entry name" value="RING/U-box"/>
    <property type="match status" value="1"/>
</dbReference>
<dbReference type="OrthoDB" id="654191at2759"/>
<dbReference type="eggNOG" id="KOG4159">
    <property type="taxonomic scope" value="Eukaryota"/>
</dbReference>
<evidence type="ECO:0000259" key="5">
    <source>
        <dbReference type="PROSITE" id="PS50089"/>
    </source>
</evidence>
<dbReference type="STRING" id="946362.F2TYA1"/>
<dbReference type="PROSITE" id="PS00518">
    <property type="entry name" value="ZF_RING_1"/>
    <property type="match status" value="1"/>
</dbReference>
<gene>
    <name evidence="6" type="ORF">PTSG_01060</name>
</gene>
<evidence type="ECO:0000256" key="3">
    <source>
        <dbReference type="ARBA" id="ARBA00022833"/>
    </source>
</evidence>
<evidence type="ECO:0000313" key="7">
    <source>
        <dbReference type="Proteomes" id="UP000007799"/>
    </source>
</evidence>
<name>F2TYA1_SALR5</name>
<dbReference type="AlphaFoldDB" id="F2TYA1"/>
<dbReference type="SMART" id="SM00184">
    <property type="entry name" value="RING"/>
    <property type="match status" value="1"/>
</dbReference>
<keyword evidence="1" id="KW-0479">Metal-binding</keyword>
<keyword evidence="2 4" id="KW-0863">Zinc-finger</keyword>
<dbReference type="KEGG" id="sre:PTSG_01060"/>
<proteinExistence type="predicted"/>
<dbReference type="GO" id="GO:0016197">
    <property type="term" value="P:endosomal transport"/>
    <property type="evidence" value="ECO:0007669"/>
    <property type="project" value="TreeGrafter"/>
</dbReference>
<dbReference type="Pfam" id="PF22562">
    <property type="entry name" value="UBA_7"/>
    <property type="match status" value="1"/>
</dbReference>
<dbReference type="PANTHER" id="PTHR46319:SF3">
    <property type="entry name" value="ZINC FINGER FYVE DOMAIN-CONTAINING PROTEIN"/>
    <property type="match status" value="1"/>
</dbReference>
<dbReference type="InParanoid" id="F2TYA1"/>
<dbReference type="InterPro" id="IPR009060">
    <property type="entry name" value="UBA-like_sf"/>
</dbReference>
<dbReference type="InterPro" id="IPR017907">
    <property type="entry name" value="Znf_RING_CS"/>
</dbReference>
<dbReference type="eggNOG" id="KOG1841">
    <property type="taxonomic scope" value="Eukaryota"/>
</dbReference>
<dbReference type="Pfam" id="PF11979">
    <property type="entry name" value="SARA_C"/>
    <property type="match status" value="1"/>
</dbReference>
<dbReference type="GO" id="GO:0031901">
    <property type="term" value="C:early endosome membrane"/>
    <property type="evidence" value="ECO:0007669"/>
    <property type="project" value="TreeGrafter"/>
</dbReference>
<evidence type="ECO:0000256" key="2">
    <source>
        <dbReference type="ARBA" id="ARBA00022771"/>
    </source>
</evidence>
<dbReference type="Gene3D" id="3.30.40.10">
    <property type="entry name" value="Zinc/RING finger domain, C3HC4 (zinc finger)"/>
    <property type="match status" value="1"/>
</dbReference>
<dbReference type="PROSITE" id="PS50089">
    <property type="entry name" value="ZF_RING_2"/>
    <property type="match status" value="1"/>
</dbReference>
<dbReference type="InterPro" id="IPR018957">
    <property type="entry name" value="Znf_C3HC4_RING-type"/>
</dbReference>
<dbReference type="InterPro" id="IPR015940">
    <property type="entry name" value="UBA"/>
</dbReference>
<accession>F2TYA1</accession>
<dbReference type="GeneID" id="16079127"/>
<dbReference type="Proteomes" id="UP000007799">
    <property type="component" value="Unassembled WGS sequence"/>
</dbReference>
<dbReference type="RefSeq" id="XP_004998535.1">
    <property type="nucleotide sequence ID" value="XM_004998478.1"/>
</dbReference>
<dbReference type="Gene3D" id="1.10.8.10">
    <property type="entry name" value="DNA helicase RuvA subunit, C-terminal domain"/>
    <property type="match status" value="1"/>
</dbReference>
<evidence type="ECO:0000313" key="6">
    <source>
        <dbReference type="EMBL" id="EGD76360.1"/>
    </source>
</evidence>
<feature type="domain" description="RING-type" evidence="5">
    <location>
        <begin position="90"/>
        <end position="131"/>
    </location>
</feature>
<sequence length="799" mass="89422">MGNTCATGRRRYQVISGDEVAQETTFDATTDTTQQAAASLSAQQALVRTHSEHADELDTEPQTQAEQTYTLAVANLKLERSDSLENLLTCAICLDFLFEPVRSTCGHSFCRTCLRRLLEFDGSRANCPKCRQSFARMDPDKLEIDRPLAETVQRNFEMEEMAKRKAEAEVDEQEYVQARAARQRREQLMESNPLQLMFESEEDPTRRRILRRDMALLTGLGFSEVMAQKALFVASGTHTEALAWLMHHQHHPDVDVPWNSTQLQEQIALRNTRRVLCGIDTEPTTQVLLAGQLNVSVGVVRHVSILGRKAWLVSTRGFGALAMPEIVFIVKAESEELAVPQCILKLLKKLFRRAKRGAFTADHATIIRFSHDATPFLNNPELTGVMLTREMGQSLQGLPVPHGNFVLALLLFGHEVDWAEHLPCRFLLQLGRNHRGNYPFPITNDRYREPVITEGIEESHKYFKSAIFVKHAICMRVQNPRASSRFRRNRRREPAHWYLLHLPSEAKDIVRRYVDSWNCSTSMPLVCDFALGADGYLLHQNQSARQRMLALPNAVGAAIGGVAITFVRDNRNVGTGGTLHKDVLMFYANDTDYTEIRSALSLGHDIEIKPSNRNLDCGLRIKWLPSAVINSGLSHISSDLFPDRTVYPYSHRVGNLSDGIVLPLIAAETREMLCPDLHPRLTVLGVGVGVSAVELNARIDRTHLEQYLSLLLESVSAKMGKLITEPPSSGDASLITLHIDLEPAGTDASAATYRISKNYGDVCPQAPGLTMRKWSRMLHPLPAPPVTAKVALQVSLELI</sequence>
<dbReference type="InterPro" id="IPR001841">
    <property type="entry name" value="Znf_RING"/>
</dbReference>
<organism evidence="7">
    <name type="scientific">Salpingoeca rosetta (strain ATCC 50818 / BSB-021)</name>
    <dbReference type="NCBI Taxonomy" id="946362"/>
    <lineage>
        <taxon>Eukaryota</taxon>
        <taxon>Choanoflagellata</taxon>
        <taxon>Craspedida</taxon>
        <taxon>Salpingoecidae</taxon>
        <taxon>Salpingoeca</taxon>
    </lineage>
</organism>
<evidence type="ECO:0000256" key="1">
    <source>
        <dbReference type="ARBA" id="ARBA00022723"/>
    </source>
</evidence>
<dbReference type="InterPro" id="IPR013083">
    <property type="entry name" value="Znf_RING/FYVE/PHD"/>
</dbReference>